<comment type="caution">
    <text evidence="6">The sequence shown here is derived from an EMBL/GenBank/DDBJ whole genome shotgun (WGS) entry which is preliminary data.</text>
</comment>
<keyword evidence="4" id="KW-0720">Serine protease</keyword>
<dbReference type="RefSeq" id="WP_038045383.1">
    <property type="nucleotide sequence ID" value="NZ_JQNC01000003.1"/>
</dbReference>
<sequence>MNRKRWLALLLFFPALAVLLIGIYRLFPQEGRAGTWQEVTLSGHGEKVVLLELVGPIPTGKDLEDLLSQVRQAKEDMRVKAVVLFVDSPGGGVTETEAIHRALKGLAGEKPLVAAFGSVAASGGYYVATAAQEIFTPATALTGSIGVIATLPHVDGLLEKLGIGMQVLKEGRLKDMASGLRSLTPEEKAVIQGYMREAYELFVQRVAEGRNLPPARVKELADGRIYSGKQALALGLADREGYLEDAAKRAAELAGLKGFRLVRYQKPRGFFEILLPEDFPIGLYPGETQRLLDLLSQSRFRLEYRYLGGGLW</sequence>
<accession>A0A7C5RE98</accession>
<protein>
    <submittedName>
        <fullName evidence="6">Signal peptide peptidase SppA</fullName>
    </submittedName>
</protein>
<dbReference type="PANTHER" id="PTHR42987">
    <property type="entry name" value="PEPTIDASE S49"/>
    <property type="match status" value="1"/>
</dbReference>
<dbReference type="InterPro" id="IPR004635">
    <property type="entry name" value="Pept_S49_SppA"/>
</dbReference>
<feature type="domain" description="Peptidase S49" evidence="5">
    <location>
        <begin position="108"/>
        <end position="257"/>
    </location>
</feature>
<dbReference type="CDD" id="cd07023">
    <property type="entry name" value="S49_Sppa_N_C"/>
    <property type="match status" value="1"/>
</dbReference>
<comment type="similarity">
    <text evidence="1">Belongs to the peptidase S49 family.</text>
</comment>
<dbReference type="AlphaFoldDB" id="A0A7C5RE98"/>
<dbReference type="Gene3D" id="6.20.330.10">
    <property type="match status" value="1"/>
</dbReference>
<reference evidence="6" key="1">
    <citation type="journal article" date="2020" name="mSystems">
        <title>Genome- and Community-Level Interaction Insights into Carbon Utilization and Element Cycling Functions of Hydrothermarchaeota in Hydrothermal Sediment.</title>
        <authorList>
            <person name="Zhou Z."/>
            <person name="Liu Y."/>
            <person name="Xu W."/>
            <person name="Pan J."/>
            <person name="Luo Z.H."/>
            <person name="Li M."/>
        </authorList>
    </citation>
    <scope>NUCLEOTIDE SEQUENCE [LARGE SCALE GENOMIC DNA]</scope>
    <source>
        <strain evidence="6">SpSt-1071</strain>
    </source>
</reference>
<dbReference type="Gene3D" id="3.90.226.10">
    <property type="entry name" value="2-enoyl-CoA Hydratase, Chain A, domain 1"/>
    <property type="match status" value="1"/>
</dbReference>
<organism evidence="6">
    <name type="scientific">Thermus caliditerrae</name>
    <dbReference type="NCBI Taxonomy" id="1330700"/>
    <lineage>
        <taxon>Bacteria</taxon>
        <taxon>Thermotogati</taxon>
        <taxon>Deinococcota</taxon>
        <taxon>Deinococci</taxon>
        <taxon>Thermales</taxon>
        <taxon>Thermaceae</taxon>
        <taxon>Thermus</taxon>
    </lineage>
</organism>
<proteinExistence type="inferred from homology"/>
<evidence type="ECO:0000256" key="2">
    <source>
        <dbReference type="ARBA" id="ARBA00022670"/>
    </source>
</evidence>
<keyword evidence="2" id="KW-0645">Protease</keyword>
<evidence type="ECO:0000259" key="5">
    <source>
        <dbReference type="Pfam" id="PF01343"/>
    </source>
</evidence>
<dbReference type="InterPro" id="IPR047272">
    <property type="entry name" value="S49_SppA_C"/>
</dbReference>
<evidence type="ECO:0000256" key="4">
    <source>
        <dbReference type="ARBA" id="ARBA00022825"/>
    </source>
</evidence>
<dbReference type="OrthoDB" id="9764363at2"/>
<evidence type="ECO:0000256" key="1">
    <source>
        <dbReference type="ARBA" id="ARBA00008683"/>
    </source>
</evidence>
<dbReference type="GO" id="GO:0008236">
    <property type="term" value="F:serine-type peptidase activity"/>
    <property type="evidence" value="ECO:0007669"/>
    <property type="project" value="UniProtKB-KW"/>
</dbReference>
<dbReference type="PANTHER" id="PTHR42987:SF4">
    <property type="entry name" value="PROTEASE SOHB-RELATED"/>
    <property type="match status" value="1"/>
</dbReference>
<dbReference type="InterPro" id="IPR029045">
    <property type="entry name" value="ClpP/crotonase-like_dom_sf"/>
</dbReference>
<evidence type="ECO:0000313" key="6">
    <source>
        <dbReference type="EMBL" id="HHM67782.1"/>
    </source>
</evidence>
<keyword evidence="3" id="KW-0378">Hydrolase</keyword>
<dbReference type="GO" id="GO:0006508">
    <property type="term" value="P:proteolysis"/>
    <property type="evidence" value="ECO:0007669"/>
    <property type="project" value="UniProtKB-KW"/>
</dbReference>
<dbReference type="EMBL" id="DRXE01000135">
    <property type="protein sequence ID" value="HHM67782.1"/>
    <property type="molecule type" value="Genomic_DNA"/>
</dbReference>
<dbReference type="InterPro" id="IPR002142">
    <property type="entry name" value="Peptidase_S49"/>
</dbReference>
<gene>
    <name evidence="6" type="primary">sppA</name>
    <name evidence="6" type="ORF">ENM28_03540</name>
</gene>
<name>A0A7C5RE98_9DEIN</name>
<dbReference type="Pfam" id="PF01343">
    <property type="entry name" value="Peptidase_S49"/>
    <property type="match status" value="1"/>
</dbReference>
<evidence type="ECO:0000256" key="3">
    <source>
        <dbReference type="ARBA" id="ARBA00022801"/>
    </source>
</evidence>
<dbReference type="NCBIfam" id="TIGR00706">
    <property type="entry name" value="SppA_dom"/>
    <property type="match status" value="1"/>
</dbReference>
<dbReference type="SUPFAM" id="SSF52096">
    <property type="entry name" value="ClpP/crotonase"/>
    <property type="match status" value="1"/>
</dbReference>